<reference evidence="2 3" key="2">
    <citation type="submission" date="2018-11" db="EMBL/GenBank/DDBJ databases">
        <authorList>
            <consortium name="Pathogen Informatics"/>
        </authorList>
    </citation>
    <scope>NUCLEOTIDE SEQUENCE [LARGE SCALE GENOMIC DNA]</scope>
</reference>
<dbReference type="PANTHER" id="PTHR12242:SF49">
    <property type="entry name" value="HEADBUTT, ISOFORM E"/>
    <property type="match status" value="1"/>
</dbReference>
<organism evidence="4">
    <name type="scientific">Hydatigena taeniaeformis</name>
    <name type="common">Feline tapeworm</name>
    <name type="synonym">Taenia taeniaeformis</name>
    <dbReference type="NCBI Taxonomy" id="6205"/>
    <lineage>
        <taxon>Eukaryota</taxon>
        <taxon>Metazoa</taxon>
        <taxon>Spiralia</taxon>
        <taxon>Lophotrochozoa</taxon>
        <taxon>Platyhelminthes</taxon>
        <taxon>Cestoda</taxon>
        <taxon>Eucestoda</taxon>
        <taxon>Cyclophyllidea</taxon>
        <taxon>Taeniidae</taxon>
        <taxon>Hydatigera</taxon>
    </lineage>
</organism>
<feature type="transmembrane region" description="Helical" evidence="1">
    <location>
        <begin position="6"/>
        <end position="27"/>
    </location>
</feature>
<dbReference type="STRING" id="6205.A0A0R3X7D3"/>
<feature type="transmembrane region" description="Helical" evidence="1">
    <location>
        <begin position="84"/>
        <end position="105"/>
    </location>
</feature>
<evidence type="ECO:0000313" key="4">
    <source>
        <dbReference type="WBParaSite" id="TTAC_0000945801-mRNA-1"/>
    </source>
</evidence>
<evidence type="ECO:0000256" key="1">
    <source>
        <dbReference type="SAM" id="Phobius"/>
    </source>
</evidence>
<sequence>MDGVVYPLYRFFISIGLLVWACVEIPLEVKRSREEGTKLYYFLYATNWGFLIYTISSNAFAIFATYFNCNKEKTVPKWFANLLWFFYELGMNVVLITSSVYWIALCYPTYTRFHRPEARCKHILPALTVLLDMWVNGLPINLLHAIYPVTLGFIYAIFSYIYYDTKDTHPIYPVLNWSRPAEAAGASAVTITLTIVIQIFLYLLYVGRIAVSYRLRGRGTAIVEEWWSRSQNTVDETYIEEETK</sequence>
<feature type="transmembrane region" description="Helical" evidence="1">
    <location>
        <begin position="142"/>
        <end position="163"/>
    </location>
</feature>
<reference evidence="4" key="1">
    <citation type="submission" date="2017-02" db="UniProtKB">
        <authorList>
            <consortium name="WormBaseParasite"/>
        </authorList>
    </citation>
    <scope>IDENTIFICATION</scope>
</reference>
<dbReference type="OrthoDB" id="419711at2759"/>
<dbReference type="EMBL" id="UYWX01020819">
    <property type="protein sequence ID" value="VDM34234.1"/>
    <property type="molecule type" value="Genomic_DNA"/>
</dbReference>
<keyword evidence="1" id="KW-0472">Membrane</keyword>
<protein>
    <submittedName>
        <fullName evidence="4">Protein rolling stone</fullName>
    </submittedName>
</protein>
<dbReference type="PANTHER" id="PTHR12242">
    <property type="entry name" value="OS02G0130600 PROTEIN-RELATED"/>
    <property type="match status" value="1"/>
</dbReference>
<dbReference type="Pfam" id="PF21534">
    <property type="entry name" value="Rost"/>
    <property type="match status" value="1"/>
</dbReference>
<accession>A0A0R3X7D3</accession>
<keyword evidence="1" id="KW-1133">Transmembrane helix</keyword>
<dbReference type="GO" id="GO:0016020">
    <property type="term" value="C:membrane"/>
    <property type="evidence" value="ECO:0007669"/>
    <property type="project" value="TreeGrafter"/>
</dbReference>
<dbReference type="Proteomes" id="UP000274429">
    <property type="component" value="Unassembled WGS sequence"/>
</dbReference>
<dbReference type="InterPro" id="IPR049352">
    <property type="entry name" value="Rost"/>
</dbReference>
<dbReference type="WBParaSite" id="TTAC_0000945801-mRNA-1">
    <property type="protein sequence ID" value="TTAC_0000945801-mRNA-1"/>
    <property type="gene ID" value="TTAC_0000945801"/>
</dbReference>
<feature type="transmembrane region" description="Helical" evidence="1">
    <location>
        <begin position="183"/>
        <end position="206"/>
    </location>
</feature>
<dbReference type="AlphaFoldDB" id="A0A0R3X7D3"/>
<evidence type="ECO:0000313" key="2">
    <source>
        <dbReference type="EMBL" id="VDM34234.1"/>
    </source>
</evidence>
<name>A0A0R3X7D3_HYDTA</name>
<feature type="transmembrane region" description="Helical" evidence="1">
    <location>
        <begin position="39"/>
        <end position="64"/>
    </location>
</feature>
<keyword evidence="1" id="KW-0812">Transmembrane</keyword>
<proteinExistence type="predicted"/>
<keyword evidence="3" id="KW-1185">Reference proteome</keyword>
<gene>
    <name evidence="2" type="ORF">TTAC_LOCUS9443</name>
</gene>
<evidence type="ECO:0000313" key="3">
    <source>
        <dbReference type="Proteomes" id="UP000274429"/>
    </source>
</evidence>